<evidence type="ECO:0000256" key="1">
    <source>
        <dbReference type="ARBA" id="ARBA00009224"/>
    </source>
</evidence>
<sequence length="284" mass="31288">MGWFGSDKKSEEQSSAQTKQQPPEDVSKPIPRQKLPTDLQKIIDREDDFFDRLYEGNVEDSTESNVRYAAYAARARTILMSAHRYVAYTSDIGESFRPVAHPFLVRGAYAVSWAYLIGDVSHEGYKAYQRNQHTLAPSTQAYQNATGMSAPAGSEASAVIGGSAANKIPLIDDWRVVVAQRSVFQSIASMGLPAFTIHSIVRYSGRAMKNVKNVTLRSWGPIGLGLAAVPALPYMFDEPVEEAVNWIFHTGLKAYGGEAAVASQVPKKHGHRDIEGQDKKIKEL</sequence>
<keyword evidence="6" id="KW-1185">Reference proteome</keyword>
<dbReference type="Pfam" id="PF10558">
    <property type="entry name" value="MTP18"/>
    <property type="match status" value="1"/>
</dbReference>
<name>A0A0G2GUX2_PHACM</name>
<evidence type="ECO:0000313" key="6">
    <source>
        <dbReference type="Proteomes" id="UP000053317"/>
    </source>
</evidence>
<dbReference type="PANTHER" id="PTHR11001:SF2">
    <property type="entry name" value="MITOCHONDRIAL FISSION PROCESS PROTEIN 1"/>
    <property type="match status" value="1"/>
</dbReference>
<feature type="region of interest" description="Disordered" evidence="4">
    <location>
        <begin position="1"/>
        <end position="37"/>
    </location>
</feature>
<comment type="caution">
    <text evidence="5">The sequence shown here is derived from an EMBL/GenBank/DDBJ whole genome shotgun (WGS) entry which is preliminary data.</text>
</comment>
<dbReference type="InterPro" id="IPR019560">
    <property type="entry name" value="Mitochondrial_18_kDa_protein"/>
</dbReference>
<organism evidence="5 6">
    <name type="scientific">Phaeomoniella chlamydospora</name>
    <name type="common">Phaeoacremonium chlamydosporum</name>
    <dbReference type="NCBI Taxonomy" id="158046"/>
    <lineage>
        <taxon>Eukaryota</taxon>
        <taxon>Fungi</taxon>
        <taxon>Dikarya</taxon>
        <taxon>Ascomycota</taxon>
        <taxon>Pezizomycotina</taxon>
        <taxon>Eurotiomycetes</taxon>
        <taxon>Chaetothyriomycetidae</taxon>
        <taxon>Phaeomoniellales</taxon>
        <taxon>Phaeomoniellaceae</taxon>
        <taxon>Phaeomoniella</taxon>
    </lineage>
</organism>
<protein>
    <recommendedName>
        <fullName evidence="2">Mitochondrial fission process protein 1</fullName>
    </recommendedName>
    <alternativeName>
        <fullName evidence="3">Mitochondrial 18 kDa protein</fullName>
    </alternativeName>
</protein>
<evidence type="ECO:0000256" key="2">
    <source>
        <dbReference type="ARBA" id="ARBA00017835"/>
    </source>
</evidence>
<feature type="compositionally biased region" description="Basic and acidic residues" evidence="4">
    <location>
        <begin position="1"/>
        <end position="12"/>
    </location>
</feature>
<comment type="similarity">
    <text evidence="1">Belongs to the MTFP1 family.</text>
</comment>
<reference evidence="5 6" key="2">
    <citation type="submission" date="2015-05" db="EMBL/GenBank/DDBJ databases">
        <authorList>
            <person name="Morales-Cruz A."/>
            <person name="Amrine K.C."/>
            <person name="Cantu D."/>
        </authorList>
    </citation>
    <scope>NUCLEOTIDE SEQUENCE [LARGE SCALE GENOMIC DNA]</scope>
    <source>
        <strain evidence="5">UCRPC4</strain>
    </source>
</reference>
<reference evidence="5 6" key="1">
    <citation type="submission" date="2015-05" db="EMBL/GenBank/DDBJ databases">
        <title>Distinctive expansion of gene families associated with plant cell wall degradation and secondary metabolism in the genomes of grapevine trunk pathogens.</title>
        <authorList>
            <person name="Lawrence D.P."/>
            <person name="Travadon R."/>
            <person name="Rolshausen P.E."/>
            <person name="Baumgartner K."/>
        </authorList>
    </citation>
    <scope>NUCLEOTIDE SEQUENCE [LARGE SCALE GENOMIC DNA]</scope>
    <source>
        <strain evidence="5">UCRPC4</strain>
    </source>
</reference>
<proteinExistence type="inferred from homology"/>
<evidence type="ECO:0000256" key="4">
    <source>
        <dbReference type="SAM" id="MobiDB-lite"/>
    </source>
</evidence>
<gene>
    <name evidence="5" type="ORF">UCRPC4_g01283</name>
</gene>
<dbReference type="GO" id="GO:0005739">
    <property type="term" value="C:mitochondrion"/>
    <property type="evidence" value="ECO:0007669"/>
    <property type="project" value="TreeGrafter"/>
</dbReference>
<dbReference type="AlphaFoldDB" id="A0A0G2GUX2"/>
<dbReference type="GO" id="GO:0000266">
    <property type="term" value="P:mitochondrial fission"/>
    <property type="evidence" value="ECO:0007669"/>
    <property type="project" value="TreeGrafter"/>
</dbReference>
<dbReference type="OrthoDB" id="424969at2759"/>
<dbReference type="Proteomes" id="UP000053317">
    <property type="component" value="Unassembled WGS sequence"/>
</dbReference>
<evidence type="ECO:0000256" key="3">
    <source>
        <dbReference type="ARBA" id="ARBA00029631"/>
    </source>
</evidence>
<dbReference type="PANTHER" id="PTHR11001">
    <property type="entry name" value="MITOCHONDRIAL FISSION PROCESS PROTEIN 1"/>
    <property type="match status" value="1"/>
</dbReference>
<evidence type="ECO:0000313" key="5">
    <source>
        <dbReference type="EMBL" id="KKY27058.1"/>
    </source>
</evidence>
<dbReference type="EMBL" id="LCWF01000030">
    <property type="protein sequence ID" value="KKY27058.1"/>
    <property type="molecule type" value="Genomic_DNA"/>
</dbReference>
<accession>A0A0G2GUX2</accession>